<proteinExistence type="predicted"/>
<keyword evidence="1" id="KW-0732">Signal</keyword>
<reference evidence="2" key="1">
    <citation type="journal article" date="2021" name="Sci. Adv.">
        <title>The American lobster genome reveals insights on longevity, neural, and immune adaptations.</title>
        <authorList>
            <person name="Polinski J.M."/>
            <person name="Zimin A.V."/>
            <person name="Clark K.F."/>
            <person name="Kohn A.B."/>
            <person name="Sadowski N."/>
            <person name="Timp W."/>
            <person name="Ptitsyn A."/>
            <person name="Khanna P."/>
            <person name="Romanova D.Y."/>
            <person name="Williams P."/>
            <person name="Greenwood S.J."/>
            <person name="Moroz L.L."/>
            <person name="Walt D.R."/>
            <person name="Bodnar A.G."/>
        </authorList>
    </citation>
    <scope>NUCLEOTIDE SEQUENCE</scope>
    <source>
        <strain evidence="2">GMGI-L3</strain>
    </source>
</reference>
<feature type="chain" id="PRO_5035158191" evidence="1">
    <location>
        <begin position="26"/>
        <end position="71"/>
    </location>
</feature>
<gene>
    <name evidence="2" type="ORF">Hamer_G014800</name>
</gene>
<evidence type="ECO:0000313" key="3">
    <source>
        <dbReference type="Proteomes" id="UP000747542"/>
    </source>
</evidence>
<protein>
    <submittedName>
        <fullName evidence="2">Uncharacterized protein</fullName>
    </submittedName>
</protein>
<dbReference type="Proteomes" id="UP000747542">
    <property type="component" value="Unassembled WGS sequence"/>
</dbReference>
<comment type="caution">
    <text evidence="2">The sequence shown here is derived from an EMBL/GenBank/DDBJ whole genome shotgun (WGS) entry which is preliminary data.</text>
</comment>
<dbReference type="EMBL" id="JAHLQT010012015">
    <property type="protein sequence ID" value="KAG7171656.1"/>
    <property type="molecule type" value="Genomic_DNA"/>
</dbReference>
<evidence type="ECO:0000313" key="2">
    <source>
        <dbReference type="EMBL" id="KAG7171656.1"/>
    </source>
</evidence>
<sequence length="71" mass="7389">MSTKILSLVLGGLALSFFLTIIGNAMEAVNGTCRKLKCEAGEVVMNMCDGGCACCVQSKWLSSINAITDVG</sequence>
<accession>A0A8J5N1Q9</accession>
<name>A0A8J5N1Q9_HOMAM</name>
<feature type="signal peptide" evidence="1">
    <location>
        <begin position="1"/>
        <end position="25"/>
    </location>
</feature>
<keyword evidence="3" id="KW-1185">Reference proteome</keyword>
<evidence type="ECO:0000256" key="1">
    <source>
        <dbReference type="SAM" id="SignalP"/>
    </source>
</evidence>
<organism evidence="2 3">
    <name type="scientific">Homarus americanus</name>
    <name type="common">American lobster</name>
    <dbReference type="NCBI Taxonomy" id="6706"/>
    <lineage>
        <taxon>Eukaryota</taxon>
        <taxon>Metazoa</taxon>
        <taxon>Ecdysozoa</taxon>
        <taxon>Arthropoda</taxon>
        <taxon>Crustacea</taxon>
        <taxon>Multicrustacea</taxon>
        <taxon>Malacostraca</taxon>
        <taxon>Eumalacostraca</taxon>
        <taxon>Eucarida</taxon>
        <taxon>Decapoda</taxon>
        <taxon>Pleocyemata</taxon>
        <taxon>Astacidea</taxon>
        <taxon>Nephropoidea</taxon>
        <taxon>Nephropidae</taxon>
        <taxon>Homarus</taxon>
    </lineage>
</organism>
<dbReference type="AlphaFoldDB" id="A0A8J5N1Q9"/>